<feature type="compositionally biased region" description="Basic and acidic residues" evidence="2">
    <location>
        <begin position="107"/>
        <end position="120"/>
    </location>
</feature>
<dbReference type="Proteomes" id="UP000016924">
    <property type="component" value="Unassembled WGS sequence"/>
</dbReference>
<feature type="region of interest" description="Disordered" evidence="2">
    <location>
        <begin position="97"/>
        <end position="195"/>
    </location>
</feature>
<evidence type="ECO:0000256" key="2">
    <source>
        <dbReference type="SAM" id="MobiDB-lite"/>
    </source>
</evidence>
<dbReference type="RefSeq" id="XP_007783440.1">
    <property type="nucleotide sequence ID" value="XM_007785250.1"/>
</dbReference>
<dbReference type="GeneID" id="19904582"/>
<dbReference type="HOGENOM" id="CLU_1204702_0_0_1"/>
<protein>
    <submittedName>
        <fullName evidence="3">Uncharacterized protein</fullName>
    </submittedName>
</protein>
<organism evidence="3 4">
    <name type="scientific">Coniosporium apollinis (strain CBS 100218)</name>
    <name type="common">Rock-inhabiting black yeast</name>
    <dbReference type="NCBI Taxonomy" id="1168221"/>
    <lineage>
        <taxon>Eukaryota</taxon>
        <taxon>Fungi</taxon>
        <taxon>Dikarya</taxon>
        <taxon>Ascomycota</taxon>
        <taxon>Pezizomycotina</taxon>
        <taxon>Dothideomycetes</taxon>
        <taxon>Dothideomycetes incertae sedis</taxon>
        <taxon>Coniosporium</taxon>
    </lineage>
</organism>
<evidence type="ECO:0000313" key="3">
    <source>
        <dbReference type="EMBL" id="EON68123.1"/>
    </source>
</evidence>
<name>R7Z219_CONA1</name>
<keyword evidence="4" id="KW-1185">Reference proteome</keyword>
<dbReference type="AlphaFoldDB" id="R7Z219"/>
<feature type="coiled-coil region" evidence="1">
    <location>
        <begin position="201"/>
        <end position="230"/>
    </location>
</feature>
<sequence length="230" mass="25245">MPVLRNPYEDLSPATQQTIEQRLNAIQTLWKVPLAEAIGEDLRPSGADPRSWGRALLEVLPKLAEETQGDVPLVNELLRAEYNGRLQGTVKLARKTTTPDHGINAGDVRRATAAAKERKAANSASKARARKRATASKVREAASVPNNIGLEEDDGDYVPPPPPVPRQRPSQNAPTPRIPVASMTPRRTASHVDEDSLVLGLQREAARLKTEEAKRKREEAEVELEIARAK</sequence>
<evidence type="ECO:0000256" key="1">
    <source>
        <dbReference type="SAM" id="Coils"/>
    </source>
</evidence>
<dbReference type="EMBL" id="JH767593">
    <property type="protein sequence ID" value="EON68123.1"/>
    <property type="molecule type" value="Genomic_DNA"/>
</dbReference>
<gene>
    <name evidence="3" type="ORF">W97_07271</name>
</gene>
<accession>R7Z219</accession>
<keyword evidence="1" id="KW-0175">Coiled coil</keyword>
<proteinExistence type="predicted"/>
<evidence type="ECO:0000313" key="4">
    <source>
        <dbReference type="Proteomes" id="UP000016924"/>
    </source>
</evidence>
<reference evidence="4" key="1">
    <citation type="submission" date="2012-06" db="EMBL/GenBank/DDBJ databases">
        <title>The genome sequence of Coniosporium apollinis CBS 100218.</title>
        <authorList>
            <consortium name="The Broad Institute Genome Sequencing Platform"/>
            <person name="Cuomo C."/>
            <person name="Gorbushina A."/>
            <person name="Noack S."/>
            <person name="Walker B."/>
            <person name="Young S.K."/>
            <person name="Zeng Q."/>
            <person name="Gargeya S."/>
            <person name="Fitzgerald M."/>
            <person name="Haas B."/>
            <person name="Abouelleil A."/>
            <person name="Alvarado L."/>
            <person name="Arachchi H.M."/>
            <person name="Berlin A.M."/>
            <person name="Chapman S.B."/>
            <person name="Goldberg J."/>
            <person name="Griggs A."/>
            <person name="Gujja S."/>
            <person name="Hansen M."/>
            <person name="Howarth C."/>
            <person name="Imamovic A."/>
            <person name="Larimer J."/>
            <person name="McCowan C."/>
            <person name="Montmayeur A."/>
            <person name="Murphy C."/>
            <person name="Neiman D."/>
            <person name="Pearson M."/>
            <person name="Priest M."/>
            <person name="Roberts A."/>
            <person name="Saif S."/>
            <person name="Shea T."/>
            <person name="Sisk P."/>
            <person name="Sykes S."/>
            <person name="Wortman J."/>
            <person name="Nusbaum C."/>
            <person name="Birren B."/>
        </authorList>
    </citation>
    <scope>NUCLEOTIDE SEQUENCE [LARGE SCALE GENOMIC DNA]</scope>
    <source>
        <strain evidence="4">CBS 100218</strain>
    </source>
</reference>